<protein>
    <submittedName>
        <fullName evidence="2">BED-type domain-containing protein</fullName>
    </submittedName>
</protein>
<reference evidence="2" key="1">
    <citation type="submission" date="2017-02" db="UniProtKB">
        <authorList>
            <consortium name="WormBaseParasite"/>
        </authorList>
    </citation>
    <scope>IDENTIFICATION</scope>
</reference>
<organism evidence="1 2">
    <name type="scientific">Strongyloides papillosus</name>
    <name type="common">Intestinal threadworm</name>
    <dbReference type="NCBI Taxonomy" id="174720"/>
    <lineage>
        <taxon>Eukaryota</taxon>
        <taxon>Metazoa</taxon>
        <taxon>Ecdysozoa</taxon>
        <taxon>Nematoda</taxon>
        <taxon>Chromadorea</taxon>
        <taxon>Rhabditida</taxon>
        <taxon>Tylenchina</taxon>
        <taxon>Panagrolaimomorpha</taxon>
        <taxon>Strongyloidoidea</taxon>
        <taxon>Strongyloididae</taxon>
        <taxon>Strongyloides</taxon>
    </lineage>
</organism>
<evidence type="ECO:0000313" key="2">
    <source>
        <dbReference type="WBParaSite" id="SPAL_0000500500.1"/>
    </source>
</evidence>
<accession>A0A0N5BG96</accession>
<evidence type="ECO:0000313" key="1">
    <source>
        <dbReference type="Proteomes" id="UP000046392"/>
    </source>
</evidence>
<keyword evidence="1" id="KW-1185">Reference proteome</keyword>
<dbReference type="AlphaFoldDB" id="A0A0N5BG96"/>
<dbReference type="Proteomes" id="UP000046392">
    <property type="component" value="Unplaced"/>
</dbReference>
<name>A0A0N5BG96_STREA</name>
<sequence length="172" mass="19776">MSKRINRSRRSDQYAGCEKRIVDLLSSSEASNFIEIKDNNEVVLKDGDEIVASEGDNSVVVEENDNKNCNPNVLEDDNDKKFDPIVLGDDDDEKCNQIIPEGSDDKKCDSRSKYGRYGKMTDKYFLCEGCGFQISRNGTSAIRNHIRRRHESWWHEFLSNENEKEKNNILSC</sequence>
<dbReference type="WBParaSite" id="SPAL_0000500500.1">
    <property type="protein sequence ID" value="SPAL_0000500500.1"/>
    <property type="gene ID" value="SPAL_0000500500"/>
</dbReference>
<proteinExistence type="predicted"/>